<comment type="caution">
    <text evidence="2">The sequence shown here is derived from an EMBL/GenBank/DDBJ whole genome shotgun (WGS) entry which is preliminary data.</text>
</comment>
<dbReference type="OrthoDB" id="6611154at2759"/>
<proteinExistence type="predicted"/>
<gene>
    <name evidence="2" type="ORF">AGLY_007526</name>
</gene>
<reference evidence="2 3" key="1">
    <citation type="submission" date="2019-08" db="EMBL/GenBank/DDBJ databases">
        <title>The genome of the soybean aphid Biotype 1, its phylome, world population structure and adaptation to the North American continent.</title>
        <authorList>
            <person name="Giordano R."/>
            <person name="Donthu R.K."/>
            <person name="Hernandez A.G."/>
            <person name="Wright C.L."/>
            <person name="Zimin A.V."/>
        </authorList>
    </citation>
    <scope>NUCLEOTIDE SEQUENCE [LARGE SCALE GENOMIC DNA]</scope>
    <source>
        <tissue evidence="2">Whole aphids</tissue>
    </source>
</reference>
<dbReference type="AlphaFoldDB" id="A0A6G0TM91"/>
<evidence type="ECO:0000256" key="1">
    <source>
        <dbReference type="SAM" id="Phobius"/>
    </source>
</evidence>
<keyword evidence="3" id="KW-1185">Reference proteome</keyword>
<organism evidence="2 3">
    <name type="scientific">Aphis glycines</name>
    <name type="common">Soybean aphid</name>
    <dbReference type="NCBI Taxonomy" id="307491"/>
    <lineage>
        <taxon>Eukaryota</taxon>
        <taxon>Metazoa</taxon>
        <taxon>Ecdysozoa</taxon>
        <taxon>Arthropoda</taxon>
        <taxon>Hexapoda</taxon>
        <taxon>Insecta</taxon>
        <taxon>Pterygota</taxon>
        <taxon>Neoptera</taxon>
        <taxon>Paraneoptera</taxon>
        <taxon>Hemiptera</taxon>
        <taxon>Sternorrhyncha</taxon>
        <taxon>Aphidomorpha</taxon>
        <taxon>Aphidoidea</taxon>
        <taxon>Aphididae</taxon>
        <taxon>Aphidini</taxon>
        <taxon>Aphis</taxon>
        <taxon>Aphis</taxon>
    </lineage>
</organism>
<protein>
    <submittedName>
        <fullName evidence="2">Uncharacterized protein</fullName>
    </submittedName>
</protein>
<evidence type="ECO:0000313" key="2">
    <source>
        <dbReference type="EMBL" id="KAE9535625.1"/>
    </source>
</evidence>
<keyword evidence="1" id="KW-0812">Transmembrane</keyword>
<evidence type="ECO:0000313" key="3">
    <source>
        <dbReference type="Proteomes" id="UP000475862"/>
    </source>
</evidence>
<accession>A0A6G0TM91</accession>
<keyword evidence="1" id="KW-0472">Membrane</keyword>
<dbReference type="EMBL" id="VYZN01000025">
    <property type="protein sequence ID" value="KAE9535625.1"/>
    <property type="molecule type" value="Genomic_DNA"/>
</dbReference>
<feature type="transmembrane region" description="Helical" evidence="1">
    <location>
        <begin position="15"/>
        <end position="42"/>
    </location>
</feature>
<feature type="transmembrane region" description="Helical" evidence="1">
    <location>
        <begin position="104"/>
        <end position="130"/>
    </location>
</feature>
<name>A0A6G0TM91_APHGL</name>
<feature type="transmembrane region" description="Helical" evidence="1">
    <location>
        <begin position="137"/>
        <end position="158"/>
    </location>
</feature>
<feature type="transmembrane region" description="Helical" evidence="1">
    <location>
        <begin position="79"/>
        <end position="98"/>
    </location>
</feature>
<dbReference type="Proteomes" id="UP000475862">
    <property type="component" value="Unassembled WGS sequence"/>
</dbReference>
<keyword evidence="1" id="KW-1133">Transmembrane helix</keyword>
<sequence>MPLMYTFCTWLPLRLGTIIVGLISIIQSIIIEMVCILSLSITDTISFEINKMLHSNNMVYTTEIFKAIEKDPRNYITNIMIYFLLYTISCVALIYGAFKNSIILILPYIILEFIRLFIIFYSVITSMILIKINVLDFLFLILISVIGVFLLQILIYLWCCPLSLVQCLLLNKKLLESQSREAVELNNSVLSKTAVNNQDVVYDPLSDHYGWRPFKPSYSYPYENMPQYEIWRNFIQGTII</sequence>